<feature type="compositionally biased region" description="Pro residues" evidence="1">
    <location>
        <begin position="39"/>
        <end position="49"/>
    </location>
</feature>
<dbReference type="EMBL" id="MLYV02001153">
    <property type="protein sequence ID" value="PSR72547.1"/>
    <property type="molecule type" value="Genomic_DNA"/>
</dbReference>
<evidence type="ECO:0000256" key="1">
    <source>
        <dbReference type="SAM" id="MobiDB-lite"/>
    </source>
</evidence>
<feature type="region of interest" description="Disordered" evidence="1">
    <location>
        <begin position="94"/>
        <end position="124"/>
    </location>
</feature>
<organism evidence="2 3">
    <name type="scientific">Hermanssonia centrifuga</name>
    <dbReference type="NCBI Taxonomy" id="98765"/>
    <lineage>
        <taxon>Eukaryota</taxon>
        <taxon>Fungi</taxon>
        <taxon>Dikarya</taxon>
        <taxon>Basidiomycota</taxon>
        <taxon>Agaricomycotina</taxon>
        <taxon>Agaricomycetes</taxon>
        <taxon>Polyporales</taxon>
        <taxon>Meruliaceae</taxon>
        <taxon>Hermanssonia</taxon>
    </lineage>
</organism>
<feature type="region of interest" description="Disordered" evidence="1">
    <location>
        <begin position="219"/>
        <end position="331"/>
    </location>
</feature>
<feature type="compositionally biased region" description="Low complexity" evidence="1">
    <location>
        <begin position="219"/>
        <end position="262"/>
    </location>
</feature>
<sequence>MQHGTGRVGPPMLTVIPPLSGSITITTTPDSADVSLVSAPPPLASPPLPVVSEDDDERLVASPEVAPDDATLVGEEGSVAPVIPLVRRSTLGMRLPTIFRRKPSKSSGAPTSSRPSSPCSPSPPSLHCNFVDLKSDSECEARPPLRRKKYQRTVDDVETFRTTFVNPLRLKNRRAHSSSVSSAPVEATSLPPSPTPPPSAFTSHRRNRSLASYINLSVRSNSPSRSASPHRGSFSSCSTASSSPGPNSTSRRSFSFSSSQASSERDVRRTQPYGAPYYAAMPVPKPRRSLDSQAGAPKASPRTRNWDGQVEVEAGRRHKQDATDASAYSSAVEEDGNALGLSLGETVPHQRHREIWGGAGAIR</sequence>
<gene>
    <name evidence="2" type="ORF">PHLCEN_2v11540</name>
</gene>
<keyword evidence="3" id="KW-1185">Reference proteome</keyword>
<accession>A0A2R6NJJ3</accession>
<feature type="region of interest" description="Disordered" evidence="1">
    <location>
        <begin position="173"/>
        <end position="205"/>
    </location>
</feature>
<proteinExistence type="predicted"/>
<name>A0A2R6NJJ3_9APHY</name>
<dbReference type="AlphaFoldDB" id="A0A2R6NJJ3"/>
<reference evidence="2 3" key="1">
    <citation type="submission" date="2018-02" db="EMBL/GenBank/DDBJ databases">
        <title>Genome sequence of the basidiomycete white-rot fungus Phlebia centrifuga.</title>
        <authorList>
            <person name="Granchi Z."/>
            <person name="Peng M."/>
            <person name="de Vries R.P."/>
            <person name="Hilden K."/>
            <person name="Makela M.R."/>
            <person name="Grigoriev I."/>
            <person name="Riley R."/>
        </authorList>
    </citation>
    <scope>NUCLEOTIDE SEQUENCE [LARGE SCALE GENOMIC DNA]</scope>
    <source>
        <strain evidence="2 3">FBCC195</strain>
    </source>
</reference>
<evidence type="ECO:0000313" key="3">
    <source>
        <dbReference type="Proteomes" id="UP000186601"/>
    </source>
</evidence>
<feature type="compositionally biased region" description="Low complexity" evidence="1">
    <location>
        <begin position="105"/>
        <end position="117"/>
    </location>
</feature>
<comment type="caution">
    <text evidence="2">The sequence shown here is derived from an EMBL/GenBank/DDBJ whole genome shotgun (WGS) entry which is preliminary data.</text>
</comment>
<evidence type="ECO:0000313" key="2">
    <source>
        <dbReference type="EMBL" id="PSR72547.1"/>
    </source>
</evidence>
<protein>
    <submittedName>
        <fullName evidence="2">Uncharacterized protein</fullName>
    </submittedName>
</protein>
<dbReference type="Proteomes" id="UP000186601">
    <property type="component" value="Unassembled WGS sequence"/>
</dbReference>
<feature type="region of interest" description="Disordered" evidence="1">
    <location>
        <begin position="32"/>
        <end position="69"/>
    </location>
</feature>